<evidence type="ECO:0000313" key="2">
    <source>
        <dbReference type="EMBL" id="VDM82799.1"/>
    </source>
</evidence>
<evidence type="ECO:0000313" key="3">
    <source>
        <dbReference type="Proteomes" id="UP000270094"/>
    </source>
</evidence>
<dbReference type="PROSITE" id="PS00639">
    <property type="entry name" value="THIOL_PROTEASE_HIS"/>
    <property type="match status" value="1"/>
</dbReference>
<dbReference type="GO" id="GO:0008234">
    <property type="term" value="F:cysteine-type peptidase activity"/>
    <property type="evidence" value="ECO:0007669"/>
    <property type="project" value="InterPro"/>
</dbReference>
<dbReference type="Pfam" id="PF00112">
    <property type="entry name" value="Peptidase_C1"/>
    <property type="match status" value="1"/>
</dbReference>
<dbReference type="Gene3D" id="3.90.70.10">
    <property type="entry name" value="Cysteine proteinases"/>
    <property type="match status" value="1"/>
</dbReference>
<evidence type="ECO:0000259" key="1">
    <source>
        <dbReference type="Pfam" id="PF00112"/>
    </source>
</evidence>
<gene>
    <name evidence="2" type="ORF">SVUK_LOCUS17797</name>
</gene>
<dbReference type="AlphaFoldDB" id="A0A3P7JS43"/>
<reference evidence="2 3" key="1">
    <citation type="submission" date="2018-11" db="EMBL/GenBank/DDBJ databases">
        <authorList>
            <consortium name="Pathogen Informatics"/>
        </authorList>
    </citation>
    <scope>NUCLEOTIDE SEQUENCE [LARGE SCALE GENOMIC DNA]</scope>
</reference>
<proteinExistence type="predicted"/>
<dbReference type="OrthoDB" id="65740at2759"/>
<dbReference type="SUPFAM" id="SSF54001">
    <property type="entry name" value="Cysteine proteinases"/>
    <property type="match status" value="1"/>
</dbReference>
<dbReference type="InterPro" id="IPR025660">
    <property type="entry name" value="Pept_his_AS"/>
</dbReference>
<sequence length="69" mass="7643">MHVGGVAYNGHAVKLIGWGVEQIGSEKVPYWLGSNSANSDWGENGYFRIIRGEDNCRIETYVIAGIMRV</sequence>
<dbReference type="EMBL" id="UYYB01119491">
    <property type="protein sequence ID" value="VDM82799.1"/>
    <property type="molecule type" value="Genomic_DNA"/>
</dbReference>
<dbReference type="InterPro" id="IPR000668">
    <property type="entry name" value="Peptidase_C1A_C"/>
</dbReference>
<dbReference type="InterPro" id="IPR038765">
    <property type="entry name" value="Papain-like_cys_pep_sf"/>
</dbReference>
<name>A0A3P7JS43_STRVU</name>
<organism evidence="2 3">
    <name type="scientific">Strongylus vulgaris</name>
    <name type="common">Blood worm</name>
    <dbReference type="NCBI Taxonomy" id="40348"/>
    <lineage>
        <taxon>Eukaryota</taxon>
        <taxon>Metazoa</taxon>
        <taxon>Ecdysozoa</taxon>
        <taxon>Nematoda</taxon>
        <taxon>Chromadorea</taxon>
        <taxon>Rhabditida</taxon>
        <taxon>Rhabditina</taxon>
        <taxon>Rhabditomorpha</taxon>
        <taxon>Strongyloidea</taxon>
        <taxon>Strongylidae</taxon>
        <taxon>Strongylus</taxon>
    </lineage>
</organism>
<dbReference type="Proteomes" id="UP000270094">
    <property type="component" value="Unassembled WGS sequence"/>
</dbReference>
<accession>A0A3P7JS43</accession>
<dbReference type="GO" id="GO:0006508">
    <property type="term" value="P:proteolysis"/>
    <property type="evidence" value="ECO:0007669"/>
    <property type="project" value="InterPro"/>
</dbReference>
<protein>
    <recommendedName>
        <fullName evidence="1">Peptidase C1A papain C-terminal domain-containing protein</fullName>
    </recommendedName>
</protein>
<feature type="domain" description="Peptidase C1A papain C-terminal" evidence="1">
    <location>
        <begin position="9"/>
        <end position="65"/>
    </location>
</feature>
<keyword evidence="3" id="KW-1185">Reference proteome</keyword>